<dbReference type="GO" id="GO:0005886">
    <property type="term" value="C:plasma membrane"/>
    <property type="evidence" value="ECO:0007669"/>
    <property type="project" value="UniProtKB-SubCell"/>
</dbReference>
<dbReference type="InterPro" id="IPR003593">
    <property type="entry name" value="AAA+_ATPase"/>
</dbReference>
<dbReference type="Gene3D" id="3.40.50.300">
    <property type="entry name" value="P-loop containing nucleotide triphosphate hydrolases"/>
    <property type="match status" value="1"/>
</dbReference>
<proteinExistence type="predicted"/>
<evidence type="ECO:0000313" key="13">
    <source>
        <dbReference type="Proteomes" id="UP000004959"/>
    </source>
</evidence>
<feature type="domain" description="ABC transmembrane type-1" evidence="11">
    <location>
        <begin position="15"/>
        <end position="297"/>
    </location>
</feature>
<dbReference type="eggNOG" id="COG1132">
    <property type="taxonomic scope" value="Bacteria"/>
</dbReference>
<feature type="transmembrane region" description="Helical" evidence="9">
    <location>
        <begin position="277"/>
        <end position="295"/>
    </location>
</feature>
<dbReference type="Gene3D" id="1.20.1560.10">
    <property type="entry name" value="ABC transporter type 1, transmembrane domain"/>
    <property type="match status" value="1"/>
</dbReference>
<name>G9WIV0_9LACO</name>
<organism evidence="12 13">
    <name type="scientific">Oenococcus kitaharae DSM 17330</name>
    <dbReference type="NCBI Taxonomy" id="1045004"/>
    <lineage>
        <taxon>Bacteria</taxon>
        <taxon>Bacillati</taxon>
        <taxon>Bacillota</taxon>
        <taxon>Bacilli</taxon>
        <taxon>Lactobacillales</taxon>
        <taxon>Lactobacillaceae</taxon>
        <taxon>Oenococcus</taxon>
    </lineage>
</organism>
<evidence type="ECO:0000256" key="7">
    <source>
        <dbReference type="ARBA" id="ARBA00022989"/>
    </source>
</evidence>
<dbReference type="SMART" id="SM00382">
    <property type="entry name" value="AAA"/>
    <property type="match status" value="1"/>
</dbReference>
<dbReference type="PANTHER" id="PTHR43394">
    <property type="entry name" value="ATP-DEPENDENT PERMEASE MDL1, MITOCHONDRIAL"/>
    <property type="match status" value="1"/>
</dbReference>
<evidence type="ECO:0000256" key="4">
    <source>
        <dbReference type="ARBA" id="ARBA00022692"/>
    </source>
</evidence>
<keyword evidence="4 9" id="KW-0812">Transmembrane</keyword>
<evidence type="ECO:0000313" key="12">
    <source>
        <dbReference type="EMBL" id="EHN58399.1"/>
    </source>
</evidence>
<protein>
    <submittedName>
        <fullName evidence="12">ABC-type multidrug/protein/lipid transport system ATPase component</fullName>
    </submittedName>
</protein>
<dbReference type="GO" id="GO:0015421">
    <property type="term" value="F:ABC-type oligopeptide transporter activity"/>
    <property type="evidence" value="ECO:0007669"/>
    <property type="project" value="TreeGrafter"/>
</dbReference>
<feature type="domain" description="ABC transporter" evidence="10">
    <location>
        <begin position="330"/>
        <end position="567"/>
    </location>
</feature>
<dbReference type="PROSITE" id="PS50893">
    <property type="entry name" value="ABC_TRANSPORTER_2"/>
    <property type="match status" value="1"/>
</dbReference>
<keyword evidence="6" id="KW-0067">ATP-binding</keyword>
<feature type="transmembrane region" description="Helical" evidence="9">
    <location>
        <begin position="59"/>
        <end position="79"/>
    </location>
</feature>
<evidence type="ECO:0000256" key="3">
    <source>
        <dbReference type="ARBA" id="ARBA00022475"/>
    </source>
</evidence>
<dbReference type="InterPro" id="IPR039421">
    <property type="entry name" value="Type_1_exporter"/>
</dbReference>
<evidence type="ECO:0000256" key="9">
    <source>
        <dbReference type="SAM" id="Phobius"/>
    </source>
</evidence>
<dbReference type="InterPro" id="IPR036640">
    <property type="entry name" value="ABC1_TM_sf"/>
</dbReference>
<dbReference type="PANTHER" id="PTHR43394:SF1">
    <property type="entry name" value="ATP-BINDING CASSETTE SUB-FAMILY B MEMBER 10, MITOCHONDRIAL"/>
    <property type="match status" value="1"/>
</dbReference>
<comment type="subcellular location">
    <subcellularLocation>
        <location evidence="1">Cell membrane</location>
        <topology evidence="1">Multi-pass membrane protein</topology>
    </subcellularLocation>
</comment>
<evidence type="ECO:0000256" key="2">
    <source>
        <dbReference type="ARBA" id="ARBA00022448"/>
    </source>
</evidence>
<dbReference type="SUPFAM" id="SSF90123">
    <property type="entry name" value="ABC transporter transmembrane region"/>
    <property type="match status" value="1"/>
</dbReference>
<dbReference type="STRING" id="336988.NT96_04560"/>
<evidence type="ECO:0000256" key="1">
    <source>
        <dbReference type="ARBA" id="ARBA00004651"/>
    </source>
</evidence>
<keyword evidence="3" id="KW-1003">Cell membrane</keyword>
<dbReference type="GO" id="GO:0005524">
    <property type="term" value="F:ATP binding"/>
    <property type="evidence" value="ECO:0007669"/>
    <property type="project" value="UniProtKB-KW"/>
</dbReference>
<sequence length="574" mass="63086">MIKLSKGRMSAWIVALSVLFMIIQVYTMLRLPDLTSDLINNGVARGNITYIYHTGAWMAFYSLLSVLFGVANTYTSSVASQKLGMRLRRDIYDKVMGYSNEEFDKIGTSSLITRTSNDVVQIQNVVMMFLRLMIMSPIMLIAASVLAYGKSARLTEIFLVAIPVLILIIGVAMYYAVPLFKAMQKKTDRINLVFREGLTGVRVIRAFGRDQFEQDRFKEANQDFTQNAVKVFSIMSVIFPLVTLVMSGTNVGITWFGGHLIADQAMQVGDLVAFMTYAMQVLLSFMMLAMIFVMVPRAQASADRINELLQAQSTIKDPAASASASQTASLVFKNVGFKYTGAEDPALSGVTFSAKSGQTVAIIGGTGSGKSTLINLIPRFYDVTTGSIQVNSQNISDYKQENLRDLIALTPQKAILFTGTIRENLKYGNPQATDMELWHALDVAQASDFVKELVDGLDAHVEQGGDNFSGGQKQRLAIARALVKKAAIYIFDDSFSALDFKTDAKLRAALKTDPEIQKAVVVIVAQRISTVVDADTILVLEDGRMTGAGTHAELKKSNQAYQEIIDSQIRKGDQ</sequence>
<feature type="transmembrane region" description="Helical" evidence="9">
    <location>
        <begin position="129"/>
        <end position="148"/>
    </location>
</feature>
<evidence type="ECO:0000256" key="6">
    <source>
        <dbReference type="ARBA" id="ARBA00022840"/>
    </source>
</evidence>
<dbReference type="InterPro" id="IPR017871">
    <property type="entry name" value="ABC_transporter-like_CS"/>
</dbReference>
<dbReference type="InterPro" id="IPR011527">
    <property type="entry name" value="ABC1_TM_dom"/>
</dbReference>
<dbReference type="PROSITE" id="PS00211">
    <property type="entry name" value="ABC_TRANSPORTER_1"/>
    <property type="match status" value="1"/>
</dbReference>
<keyword evidence="13" id="KW-1185">Reference proteome</keyword>
<reference evidence="12 13" key="1">
    <citation type="journal article" date="2012" name="PLoS ONE">
        <title>Functional divergence in the genus oenococcus as predicted by genome sequencing of the newly-described species, Oenococcus kitaharae.</title>
        <authorList>
            <person name="Borneman A.R."/>
            <person name="McCarthy J.M."/>
            <person name="Chambers P.J."/>
            <person name="Bartowsky E.J."/>
        </authorList>
    </citation>
    <scope>NUCLEOTIDE SEQUENCE [LARGE SCALE GENOMIC DNA]</scope>
    <source>
        <strain evidence="13">DSM17330</strain>
    </source>
</reference>
<dbReference type="InterPro" id="IPR027417">
    <property type="entry name" value="P-loop_NTPase"/>
</dbReference>
<feature type="transmembrane region" description="Helical" evidence="9">
    <location>
        <begin position="12"/>
        <end position="29"/>
    </location>
</feature>
<evidence type="ECO:0000256" key="8">
    <source>
        <dbReference type="ARBA" id="ARBA00023136"/>
    </source>
</evidence>
<feature type="transmembrane region" description="Helical" evidence="9">
    <location>
        <begin position="154"/>
        <end position="177"/>
    </location>
</feature>
<keyword evidence="5" id="KW-0547">Nucleotide-binding</keyword>
<feature type="transmembrane region" description="Helical" evidence="9">
    <location>
        <begin position="231"/>
        <end position="257"/>
    </location>
</feature>
<dbReference type="CDD" id="cd18548">
    <property type="entry name" value="ABC_6TM_Tm287_like"/>
    <property type="match status" value="1"/>
</dbReference>
<dbReference type="HOGENOM" id="CLU_000604_84_3_9"/>
<evidence type="ECO:0000259" key="11">
    <source>
        <dbReference type="PROSITE" id="PS50929"/>
    </source>
</evidence>
<dbReference type="SUPFAM" id="SSF52540">
    <property type="entry name" value="P-loop containing nucleoside triphosphate hydrolases"/>
    <property type="match status" value="1"/>
</dbReference>
<dbReference type="Pfam" id="PF00664">
    <property type="entry name" value="ABC_membrane"/>
    <property type="match status" value="1"/>
</dbReference>
<dbReference type="GO" id="GO:0016887">
    <property type="term" value="F:ATP hydrolysis activity"/>
    <property type="evidence" value="ECO:0007669"/>
    <property type="project" value="InterPro"/>
</dbReference>
<keyword evidence="7 9" id="KW-1133">Transmembrane helix</keyword>
<dbReference type="PROSITE" id="PS50929">
    <property type="entry name" value="ABC_TM1F"/>
    <property type="match status" value="1"/>
</dbReference>
<dbReference type="EMBL" id="AFVZ01000001">
    <property type="protein sequence ID" value="EHN58399.1"/>
    <property type="molecule type" value="Genomic_DNA"/>
</dbReference>
<dbReference type="OrthoDB" id="9770415at2"/>
<dbReference type="AlphaFoldDB" id="G9WIV0"/>
<dbReference type="InterPro" id="IPR003439">
    <property type="entry name" value="ABC_transporter-like_ATP-bd"/>
</dbReference>
<dbReference type="FunFam" id="3.40.50.300:FF:000854">
    <property type="entry name" value="Multidrug ABC transporter ATP-binding protein"/>
    <property type="match status" value="1"/>
</dbReference>
<evidence type="ECO:0000259" key="10">
    <source>
        <dbReference type="PROSITE" id="PS50893"/>
    </source>
</evidence>
<gene>
    <name evidence="12" type="ORF">OKIT_0274</name>
</gene>
<comment type="caution">
    <text evidence="12">The sequence shown here is derived from an EMBL/GenBank/DDBJ whole genome shotgun (WGS) entry which is preliminary data.</text>
</comment>
<keyword evidence="8 9" id="KW-0472">Membrane</keyword>
<dbReference type="Proteomes" id="UP000004959">
    <property type="component" value="Chromosome"/>
</dbReference>
<dbReference type="RefSeq" id="WP_007744645.1">
    <property type="nucleotide sequence ID" value="NZ_CM001398.1"/>
</dbReference>
<dbReference type="Pfam" id="PF00005">
    <property type="entry name" value="ABC_tran"/>
    <property type="match status" value="1"/>
</dbReference>
<accession>G9WIV0</accession>
<dbReference type="PATRIC" id="fig|1045004.4.peg.276"/>
<evidence type="ECO:0000256" key="5">
    <source>
        <dbReference type="ARBA" id="ARBA00022741"/>
    </source>
</evidence>
<keyword evidence="2" id="KW-0813">Transport</keyword>